<dbReference type="Pfam" id="PF00062">
    <property type="entry name" value="Lys"/>
    <property type="match status" value="1"/>
</dbReference>
<comment type="similarity">
    <text evidence="1 3">Belongs to the glycosyl hydrolase 22 family.</text>
</comment>
<dbReference type="AlphaFoldDB" id="A0A671FWK2"/>
<dbReference type="PRINTS" id="PR00135">
    <property type="entry name" value="LYZLACT"/>
</dbReference>
<evidence type="ECO:0000259" key="4">
    <source>
        <dbReference type="PROSITE" id="PS00128"/>
    </source>
</evidence>
<dbReference type="InterPro" id="IPR019799">
    <property type="entry name" value="Glyco_hydro_22_CS"/>
</dbReference>
<dbReference type="FunFam" id="1.10.530.10:FF:000001">
    <property type="entry name" value="Lysozyme C"/>
    <property type="match status" value="1"/>
</dbReference>
<dbReference type="KEGG" id="rfq:117019965"/>
<dbReference type="GO" id="GO:0003796">
    <property type="term" value="F:lysozyme activity"/>
    <property type="evidence" value="ECO:0007669"/>
    <property type="project" value="InterPro"/>
</dbReference>
<dbReference type="FunCoup" id="A0A671FWK2">
    <property type="interactions" value="36"/>
</dbReference>
<dbReference type="GO" id="GO:0007342">
    <property type="term" value="P:fusion of sperm to egg plasma membrane involved in single fertilization"/>
    <property type="evidence" value="ECO:0007669"/>
    <property type="project" value="TreeGrafter"/>
</dbReference>
<dbReference type="InterPro" id="IPR023346">
    <property type="entry name" value="Lysozyme-like_dom_sf"/>
</dbReference>
<dbReference type="SUPFAM" id="SSF53955">
    <property type="entry name" value="Lysozyme-like"/>
    <property type="match status" value="1"/>
</dbReference>
<reference evidence="5" key="2">
    <citation type="submission" date="2025-09" db="UniProtKB">
        <authorList>
            <consortium name="Ensembl"/>
        </authorList>
    </citation>
    <scope>IDENTIFICATION</scope>
</reference>
<dbReference type="OrthoDB" id="17373at2759"/>
<dbReference type="PROSITE" id="PS51348">
    <property type="entry name" value="GLYCOSYL_HYDROL_F22_2"/>
    <property type="match status" value="1"/>
</dbReference>
<protein>
    <recommendedName>
        <fullName evidence="4">Glycosyl hydrolases family 22 (GH22) domain-containing protein</fullName>
    </recommendedName>
</protein>
<name>A0A671FWK2_RHIFE</name>
<dbReference type="RefSeq" id="XP_032958096.1">
    <property type="nucleotide sequence ID" value="XM_033102205.1"/>
</dbReference>
<dbReference type="Gene3D" id="1.10.530.10">
    <property type="match status" value="1"/>
</dbReference>
<dbReference type="RefSeq" id="XP_032958099.1">
    <property type="nucleotide sequence ID" value="XM_033102208.1"/>
</dbReference>
<dbReference type="InParanoid" id="A0A671FWK2"/>
<dbReference type="GO" id="GO:0001669">
    <property type="term" value="C:acrosomal vesicle"/>
    <property type="evidence" value="ECO:0007669"/>
    <property type="project" value="TreeGrafter"/>
</dbReference>
<evidence type="ECO:0000313" key="6">
    <source>
        <dbReference type="Proteomes" id="UP000472240"/>
    </source>
</evidence>
<feature type="domain" description="Glycosyl hydrolases family 22 (GH22)" evidence="4">
    <location>
        <begin position="148"/>
        <end position="166"/>
    </location>
</feature>
<dbReference type="InterPro" id="IPR001916">
    <property type="entry name" value="Glyco_hydro_22"/>
</dbReference>
<evidence type="ECO:0000256" key="2">
    <source>
        <dbReference type="ARBA" id="ARBA00023157"/>
    </source>
</evidence>
<evidence type="ECO:0000256" key="3">
    <source>
        <dbReference type="RuleBase" id="RU004440"/>
    </source>
</evidence>
<dbReference type="PANTHER" id="PTHR11407:SF9">
    <property type="entry name" value="LYSOZYME-LIKE PROTEIN 6"/>
    <property type="match status" value="1"/>
</dbReference>
<sequence length="202" mass="23126">MRRKRLQTARWGAVSDRGHSAAFSRFLRDSEKTSRKSVTPREPRALGCTLSPPRMRRALLISWVACLVTTHQARLIGRCDLAKLLHQEDMDGFEGYSLSDWLCLAFVESNFNISKVNENADGSFDYGIFQINSHYWCTDHQSHSENICHLECQELLRPNLLSTIHCAKRIVSGRGGMKNWVAWRMHCSGRPLSYWMTGCHLG</sequence>
<dbReference type="GeneTree" id="ENSGT00940000161690"/>
<dbReference type="Ensembl" id="ENSRFET00010032387.1">
    <property type="protein sequence ID" value="ENSRFEP00010029849.1"/>
    <property type="gene ID" value="ENSRFEG00010019786.1"/>
</dbReference>
<dbReference type="GeneID" id="117019965"/>
<dbReference type="InterPro" id="IPR000974">
    <property type="entry name" value="Glyco_hydro_22_lys"/>
</dbReference>
<dbReference type="Proteomes" id="UP000472240">
    <property type="component" value="Unplaced"/>
</dbReference>
<dbReference type="PANTHER" id="PTHR11407">
    <property type="entry name" value="LYSOZYME C"/>
    <property type="match status" value="1"/>
</dbReference>
<dbReference type="OMA" id="EWRLHCA"/>
<evidence type="ECO:0000256" key="1">
    <source>
        <dbReference type="ARBA" id="ARBA00010859"/>
    </source>
</evidence>
<evidence type="ECO:0000313" key="5">
    <source>
        <dbReference type="Ensembl" id="ENSRFEP00010029849.1"/>
    </source>
</evidence>
<proteinExistence type="inferred from homology"/>
<organism evidence="5 6">
    <name type="scientific">Rhinolophus ferrumequinum</name>
    <name type="common">Greater horseshoe bat</name>
    <dbReference type="NCBI Taxonomy" id="59479"/>
    <lineage>
        <taxon>Eukaryota</taxon>
        <taxon>Metazoa</taxon>
        <taxon>Chordata</taxon>
        <taxon>Craniata</taxon>
        <taxon>Vertebrata</taxon>
        <taxon>Euteleostomi</taxon>
        <taxon>Mammalia</taxon>
        <taxon>Eutheria</taxon>
        <taxon>Laurasiatheria</taxon>
        <taxon>Chiroptera</taxon>
        <taxon>Yinpterochiroptera</taxon>
        <taxon>Rhinolophoidea</taxon>
        <taxon>Rhinolophidae</taxon>
        <taxon>Rhinolophinae</taxon>
        <taxon>Rhinolophus</taxon>
    </lineage>
</organism>
<keyword evidence="6" id="KW-1185">Reference proteome</keyword>
<dbReference type="SMART" id="SM00263">
    <property type="entry name" value="LYZ1"/>
    <property type="match status" value="1"/>
</dbReference>
<dbReference type="CDD" id="cd16897">
    <property type="entry name" value="LYZ_C"/>
    <property type="match status" value="1"/>
</dbReference>
<keyword evidence="2" id="KW-1015">Disulfide bond</keyword>
<reference evidence="5" key="1">
    <citation type="submission" date="2025-08" db="UniProtKB">
        <authorList>
            <consortium name="Ensembl"/>
        </authorList>
    </citation>
    <scope>IDENTIFICATION</scope>
</reference>
<gene>
    <name evidence="5" type="primary">LYZL6</name>
</gene>
<accession>A0A671FWK2</accession>
<dbReference type="PROSITE" id="PS00128">
    <property type="entry name" value="GLYCOSYL_HYDROL_F22_1"/>
    <property type="match status" value="1"/>
</dbReference>
<dbReference type="GO" id="GO:0036126">
    <property type="term" value="C:sperm flagellum"/>
    <property type="evidence" value="ECO:0007669"/>
    <property type="project" value="TreeGrafter"/>
</dbReference>
<dbReference type="CTD" id="57151"/>
<dbReference type="PRINTS" id="PR00137">
    <property type="entry name" value="LYSOZYME"/>
</dbReference>